<feature type="region of interest" description="Disordered" evidence="1">
    <location>
        <begin position="1"/>
        <end position="24"/>
    </location>
</feature>
<organism evidence="2 3">
    <name type="scientific">Cotesia glomerata</name>
    <name type="common">Lepidopteran parasitic wasp</name>
    <name type="synonym">Apanteles glomeratus</name>
    <dbReference type="NCBI Taxonomy" id="32391"/>
    <lineage>
        <taxon>Eukaryota</taxon>
        <taxon>Metazoa</taxon>
        <taxon>Ecdysozoa</taxon>
        <taxon>Arthropoda</taxon>
        <taxon>Hexapoda</taxon>
        <taxon>Insecta</taxon>
        <taxon>Pterygota</taxon>
        <taxon>Neoptera</taxon>
        <taxon>Endopterygota</taxon>
        <taxon>Hymenoptera</taxon>
        <taxon>Apocrita</taxon>
        <taxon>Ichneumonoidea</taxon>
        <taxon>Braconidae</taxon>
        <taxon>Microgastrinae</taxon>
        <taxon>Cotesia</taxon>
    </lineage>
</organism>
<comment type="caution">
    <text evidence="2">The sequence shown here is derived from an EMBL/GenBank/DDBJ whole genome shotgun (WGS) entry which is preliminary data.</text>
</comment>
<proteinExistence type="predicted"/>
<sequence length="136" mass="15009">MTTTGTWVNSGFEENPGATIPPSGVFPSGDWAPGSLPVITVYPENDKNCNRARNITIARADYDKKSEPRESQKLRWLRAILFLSPFRAVGINAASRISPLCFGSSTSSLVQRLKKNRIVRFAALVLQAQPNTLRAY</sequence>
<accession>A0AAV7HT73</accession>
<name>A0AAV7HT73_COTGL</name>
<evidence type="ECO:0000313" key="2">
    <source>
        <dbReference type="EMBL" id="KAH0547408.1"/>
    </source>
</evidence>
<dbReference type="Proteomes" id="UP000826195">
    <property type="component" value="Unassembled WGS sequence"/>
</dbReference>
<keyword evidence="3" id="KW-1185">Reference proteome</keyword>
<evidence type="ECO:0000313" key="3">
    <source>
        <dbReference type="Proteomes" id="UP000826195"/>
    </source>
</evidence>
<evidence type="ECO:0000256" key="1">
    <source>
        <dbReference type="SAM" id="MobiDB-lite"/>
    </source>
</evidence>
<gene>
    <name evidence="2" type="ORF">KQX54_019168</name>
</gene>
<dbReference type="AlphaFoldDB" id="A0AAV7HT73"/>
<protein>
    <submittedName>
        <fullName evidence="2">Uncharacterized protein</fullName>
    </submittedName>
</protein>
<dbReference type="EMBL" id="JAHXZJ010002237">
    <property type="protein sequence ID" value="KAH0547408.1"/>
    <property type="molecule type" value="Genomic_DNA"/>
</dbReference>
<reference evidence="2 3" key="1">
    <citation type="journal article" date="2021" name="J. Hered.">
        <title>A chromosome-level genome assembly of the parasitoid wasp, Cotesia glomerata (Hymenoptera: Braconidae).</title>
        <authorList>
            <person name="Pinto B.J."/>
            <person name="Weis J.J."/>
            <person name="Gamble T."/>
            <person name="Ode P.J."/>
            <person name="Paul R."/>
            <person name="Zaspel J.M."/>
        </authorList>
    </citation>
    <scope>NUCLEOTIDE SEQUENCE [LARGE SCALE GENOMIC DNA]</scope>
    <source>
        <strain evidence="2">CgM1</strain>
    </source>
</reference>